<dbReference type="Pfam" id="PF12223">
    <property type="entry name" value="DUF3602"/>
    <property type="match status" value="1"/>
</dbReference>
<feature type="region of interest" description="Disordered" evidence="1">
    <location>
        <begin position="1"/>
        <end position="159"/>
    </location>
</feature>
<evidence type="ECO:0000256" key="1">
    <source>
        <dbReference type="SAM" id="MobiDB-lite"/>
    </source>
</evidence>
<dbReference type="PANTHER" id="PTHR34693:SF1">
    <property type="entry name" value="PROTEIN PAR32"/>
    <property type="match status" value="1"/>
</dbReference>
<sequence>MADQQQKKPDLSKTATHGRGGAGNISNKPMNAVGANDLETPTIKSQLYTTGRGGSGNMAANVSPEEARKAQDIDTPAHHKNEPKGTYHWGRGGEGNMMTVGQKEGEKEEKNGVKGSPVIRPADGQKRSGSFRDAFGKGKEMLGLKGKGEKGGNGSAVED</sequence>
<feature type="compositionally biased region" description="Basic and acidic residues" evidence="1">
    <location>
        <begin position="134"/>
        <end position="150"/>
    </location>
</feature>
<dbReference type="EMBL" id="JAVRRT010000003">
    <property type="protein sequence ID" value="KAK5173567.1"/>
    <property type="molecule type" value="Genomic_DNA"/>
</dbReference>
<comment type="caution">
    <text evidence="2">The sequence shown here is derived from an EMBL/GenBank/DDBJ whole genome shotgun (WGS) entry which is preliminary data.</text>
</comment>
<dbReference type="RefSeq" id="XP_064662262.1">
    <property type="nucleotide sequence ID" value="XM_064799507.1"/>
</dbReference>
<dbReference type="PANTHER" id="PTHR34693">
    <property type="entry name" value="PROTEIN PAR32"/>
    <property type="match status" value="1"/>
</dbReference>
<gene>
    <name evidence="2" type="ORF">LTR77_002248</name>
</gene>
<name>A0AAV9PID8_9PEZI</name>
<protein>
    <submittedName>
        <fullName evidence="2">Uncharacterized protein</fullName>
    </submittedName>
</protein>
<evidence type="ECO:0000313" key="3">
    <source>
        <dbReference type="Proteomes" id="UP001337655"/>
    </source>
</evidence>
<organism evidence="2 3">
    <name type="scientific">Saxophila tyrrhenica</name>
    <dbReference type="NCBI Taxonomy" id="1690608"/>
    <lineage>
        <taxon>Eukaryota</taxon>
        <taxon>Fungi</taxon>
        <taxon>Dikarya</taxon>
        <taxon>Ascomycota</taxon>
        <taxon>Pezizomycotina</taxon>
        <taxon>Dothideomycetes</taxon>
        <taxon>Dothideomycetidae</taxon>
        <taxon>Mycosphaerellales</taxon>
        <taxon>Extremaceae</taxon>
        <taxon>Saxophila</taxon>
    </lineage>
</organism>
<feature type="compositionally biased region" description="Basic and acidic residues" evidence="1">
    <location>
        <begin position="1"/>
        <end position="11"/>
    </location>
</feature>
<dbReference type="InterPro" id="IPR022024">
    <property type="entry name" value="DUF3602"/>
</dbReference>
<accession>A0AAV9PID8</accession>
<dbReference type="Proteomes" id="UP001337655">
    <property type="component" value="Unassembled WGS sequence"/>
</dbReference>
<proteinExistence type="predicted"/>
<evidence type="ECO:0000313" key="2">
    <source>
        <dbReference type="EMBL" id="KAK5173567.1"/>
    </source>
</evidence>
<keyword evidence="3" id="KW-1185">Reference proteome</keyword>
<feature type="compositionally biased region" description="Basic and acidic residues" evidence="1">
    <location>
        <begin position="103"/>
        <end position="112"/>
    </location>
</feature>
<dbReference type="InterPro" id="IPR053203">
    <property type="entry name" value="Cisplatin_resist-associated"/>
</dbReference>
<feature type="compositionally biased region" description="Basic and acidic residues" evidence="1">
    <location>
        <begin position="65"/>
        <end position="85"/>
    </location>
</feature>
<dbReference type="GeneID" id="89923595"/>
<reference evidence="2 3" key="1">
    <citation type="submission" date="2023-08" db="EMBL/GenBank/DDBJ databases">
        <title>Black Yeasts Isolated from many extreme environments.</title>
        <authorList>
            <person name="Coleine C."/>
            <person name="Stajich J.E."/>
            <person name="Selbmann L."/>
        </authorList>
    </citation>
    <scope>NUCLEOTIDE SEQUENCE [LARGE SCALE GENOMIC DNA]</scope>
    <source>
        <strain evidence="2 3">CCFEE 5935</strain>
    </source>
</reference>
<dbReference type="AlphaFoldDB" id="A0AAV9PID8"/>